<dbReference type="InterPro" id="IPR000683">
    <property type="entry name" value="Gfo/Idh/MocA-like_OxRdtase_N"/>
</dbReference>
<gene>
    <name evidence="3" type="ORF">D4L85_32480</name>
</gene>
<evidence type="ECO:0000313" key="3">
    <source>
        <dbReference type="EMBL" id="AYB35012.1"/>
    </source>
</evidence>
<dbReference type="InterPro" id="IPR036291">
    <property type="entry name" value="NAD(P)-bd_dom_sf"/>
</dbReference>
<dbReference type="SUPFAM" id="SSF51735">
    <property type="entry name" value="NAD(P)-binding Rossmann-fold domains"/>
    <property type="match status" value="1"/>
</dbReference>
<dbReference type="Pfam" id="PF02894">
    <property type="entry name" value="GFO_IDH_MocA_C"/>
    <property type="match status" value="1"/>
</dbReference>
<dbReference type="Proteomes" id="UP000266183">
    <property type="component" value="Chromosome"/>
</dbReference>
<feature type="domain" description="Gfo/Idh/MocA-like oxidoreductase N-terminal" evidence="1">
    <location>
        <begin position="37"/>
        <end position="158"/>
    </location>
</feature>
<dbReference type="NCBIfam" id="TIGR01409">
    <property type="entry name" value="TAT_signal_seq"/>
    <property type="match status" value="1"/>
</dbReference>
<dbReference type="EMBL" id="CP032382">
    <property type="protein sequence ID" value="AYB35012.1"/>
    <property type="molecule type" value="Genomic_DNA"/>
</dbReference>
<protein>
    <submittedName>
        <fullName evidence="3">Gfo/Idh/MocA family oxidoreductase</fullName>
    </submittedName>
</protein>
<sequence length="440" mass="48719">MTNRRQFLKQTTLAGAGIFIAPSVFSFQGSPAEKVVIGMIGTNSRGLALSSMLAKLPNVDVAYICDVDDNVIAKTQAEIEKISGKKPQGIKDLRKLLEIKDVDAVVIAAPDHWHAPAAMLALKAGKNVYVEKPCAHNPAEGEMLVAGAAKYNKLVQMGSQRRSFPKVMEAMQALHDGAIGRVYFAKGWYANGRKPIGVGKVVPVPTTLDFELWQGPAPRKPYKDNLVHYNWHWFWNWGTGEALNNGTHEIDVMRWGLGVDYPTKVVSGGGRFAYKDDWETPDTQTITFEFANNTAMTWEGRSCNNFPVEGVGRGVIFYGEKGTMVIPGGDDYKIFDPENKLVKEVKTDLQQADMVNTMGMGERLDGMHLLNFVESVRGKTKLNAPISEGHKSTLLPQLGNIAYRTGGTLYCDPSNGHIKDNPKALQLWKREYQKGWEMTL</sequence>
<dbReference type="OrthoDB" id="9763611at2"/>
<dbReference type="GO" id="GO:0000166">
    <property type="term" value="F:nucleotide binding"/>
    <property type="evidence" value="ECO:0007669"/>
    <property type="project" value="InterPro"/>
</dbReference>
<dbReference type="PANTHER" id="PTHR43818:SF5">
    <property type="entry name" value="OXIDOREDUCTASE FAMILY PROTEIN"/>
    <property type="match status" value="1"/>
</dbReference>
<dbReference type="PANTHER" id="PTHR43818">
    <property type="entry name" value="BCDNA.GH03377"/>
    <property type="match status" value="1"/>
</dbReference>
<dbReference type="RefSeq" id="WP_119758263.1">
    <property type="nucleotide sequence ID" value="NZ_CP032382.1"/>
</dbReference>
<dbReference type="InterPro" id="IPR050463">
    <property type="entry name" value="Gfo/Idh/MocA_oxidrdct_glycsds"/>
</dbReference>
<dbReference type="Gene3D" id="3.40.50.720">
    <property type="entry name" value="NAD(P)-binding Rossmann-like Domain"/>
    <property type="match status" value="1"/>
</dbReference>
<keyword evidence="4" id="KW-1185">Reference proteome</keyword>
<organism evidence="3 4">
    <name type="scientific">Chryseolinea soli</name>
    <dbReference type="NCBI Taxonomy" id="2321403"/>
    <lineage>
        <taxon>Bacteria</taxon>
        <taxon>Pseudomonadati</taxon>
        <taxon>Bacteroidota</taxon>
        <taxon>Cytophagia</taxon>
        <taxon>Cytophagales</taxon>
        <taxon>Fulvivirgaceae</taxon>
        <taxon>Chryseolinea</taxon>
    </lineage>
</organism>
<evidence type="ECO:0000259" key="1">
    <source>
        <dbReference type="Pfam" id="PF01408"/>
    </source>
</evidence>
<dbReference type="InterPro" id="IPR006311">
    <property type="entry name" value="TAT_signal"/>
</dbReference>
<reference evidence="4" key="1">
    <citation type="submission" date="2018-09" db="EMBL/GenBank/DDBJ databases">
        <title>Chryseolinea sp. KIS68-18 isolated from soil.</title>
        <authorList>
            <person name="Weon H.-Y."/>
            <person name="Kwon S.-W."/>
            <person name="Lee S.A."/>
        </authorList>
    </citation>
    <scope>NUCLEOTIDE SEQUENCE [LARGE SCALE GENOMIC DNA]</scope>
    <source>
        <strain evidence="4">KIS68-18</strain>
    </source>
</reference>
<dbReference type="PROSITE" id="PS51318">
    <property type="entry name" value="TAT"/>
    <property type="match status" value="1"/>
</dbReference>
<evidence type="ECO:0000313" key="4">
    <source>
        <dbReference type="Proteomes" id="UP000266183"/>
    </source>
</evidence>
<dbReference type="Pfam" id="PF01408">
    <property type="entry name" value="GFO_IDH_MocA"/>
    <property type="match status" value="1"/>
</dbReference>
<dbReference type="Gene3D" id="3.30.360.10">
    <property type="entry name" value="Dihydrodipicolinate Reductase, domain 2"/>
    <property type="match status" value="1"/>
</dbReference>
<dbReference type="KEGG" id="chk:D4L85_32480"/>
<proteinExistence type="predicted"/>
<name>A0A385SW07_9BACT</name>
<dbReference type="AlphaFoldDB" id="A0A385SW07"/>
<dbReference type="InterPro" id="IPR004104">
    <property type="entry name" value="Gfo/Idh/MocA-like_OxRdtase_C"/>
</dbReference>
<dbReference type="InterPro" id="IPR019546">
    <property type="entry name" value="TAT_signal_bac_arc"/>
</dbReference>
<evidence type="ECO:0000259" key="2">
    <source>
        <dbReference type="Pfam" id="PF02894"/>
    </source>
</evidence>
<feature type="domain" description="Gfo/Idh/MocA-like oxidoreductase C-terminal" evidence="2">
    <location>
        <begin position="210"/>
        <end position="391"/>
    </location>
</feature>
<dbReference type="SUPFAM" id="SSF55347">
    <property type="entry name" value="Glyceraldehyde-3-phosphate dehydrogenase-like, C-terminal domain"/>
    <property type="match status" value="1"/>
</dbReference>
<accession>A0A385SW07</accession>